<sequence length="214" mass="22295">MQLHHPGGGLVLVGCELGLQLLQTGLPVQRCRALAARQAGLQSGVDLYAFASLLGLRGQTDPGIFGAAVNVQCQRRQDGTLVDCGAGRQITNLLGAQLGLDLQATGGNGRAMGGAQALEQVFPTALQSQLQICAAIELSAAQRVLHARQFAQPLCERAHGAERQLALDSAAGRAHLPVKVQLRTGHRSLESSLGLLGFCIELHGLGVDAGLQGF</sequence>
<dbReference type="EMBL" id="VSSQ01034880">
    <property type="protein sequence ID" value="MPM86960.1"/>
    <property type="molecule type" value="Genomic_DNA"/>
</dbReference>
<gene>
    <name evidence="1" type="ORF">SDC9_134053</name>
</gene>
<reference evidence="1" key="1">
    <citation type="submission" date="2019-08" db="EMBL/GenBank/DDBJ databases">
        <authorList>
            <person name="Kucharzyk K."/>
            <person name="Murdoch R.W."/>
            <person name="Higgins S."/>
            <person name="Loffler F."/>
        </authorList>
    </citation>
    <scope>NUCLEOTIDE SEQUENCE</scope>
</reference>
<dbReference type="AlphaFoldDB" id="A0A645DBV5"/>
<comment type="caution">
    <text evidence="1">The sequence shown here is derived from an EMBL/GenBank/DDBJ whole genome shotgun (WGS) entry which is preliminary data.</text>
</comment>
<proteinExistence type="predicted"/>
<evidence type="ECO:0000313" key="1">
    <source>
        <dbReference type="EMBL" id="MPM86960.1"/>
    </source>
</evidence>
<protein>
    <submittedName>
        <fullName evidence="1">Uncharacterized protein</fullName>
    </submittedName>
</protein>
<name>A0A645DBV5_9ZZZZ</name>
<organism evidence="1">
    <name type="scientific">bioreactor metagenome</name>
    <dbReference type="NCBI Taxonomy" id="1076179"/>
    <lineage>
        <taxon>unclassified sequences</taxon>
        <taxon>metagenomes</taxon>
        <taxon>ecological metagenomes</taxon>
    </lineage>
</organism>
<accession>A0A645DBV5</accession>